<dbReference type="PANTHER" id="PTHR43236:SF1">
    <property type="entry name" value="BLL7220 PROTEIN"/>
    <property type="match status" value="1"/>
</dbReference>
<dbReference type="EMBL" id="LVJI01000001">
    <property type="protein sequence ID" value="OAB48505.1"/>
    <property type="molecule type" value="Genomic_DNA"/>
</dbReference>
<comment type="caution">
    <text evidence="2">The sequence shown here is derived from an EMBL/GenBank/DDBJ whole genome shotgun (WGS) entry which is preliminary data.</text>
</comment>
<dbReference type="Pfam" id="PF06114">
    <property type="entry name" value="Peptidase_M78"/>
    <property type="match status" value="1"/>
</dbReference>
<feature type="domain" description="IrrE N-terminal-like" evidence="1">
    <location>
        <begin position="26"/>
        <end position="108"/>
    </location>
</feature>
<keyword evidence="3" id="KW-1185">Reference proteome</keyword>
<evidence type="ECO:0000313" key="2">
    <source>
        <dbReference type="EMBL" id="OAB48505.1"/>
    </source>
</evidence>
<accession>A0A162MGQ4</accession>
<dbReference type="OrthoDB" id="9816277at2"/>
<dbReference type="InterPro" id="IPR010359">
    <property type="entry name" value="IrrE_HExxH"/>
</dbReference>
<dbReference type="AlphaFoldDB" id="A0A162MGQ4"/>
<protein>
    <recommendedName>
        <fullName evidence="1">IrrE N-terminal-like domain-containing protein</fullName>
    </recommendedName>
</protein>
<dbReference type="PANTHER" id="PTHR43236">
    <property type="entry name" value="ANTITOXIN HIGA1"/>
    <property type="match status" value="1"/>
</dbReference>
<name>A0A162MGQ4_9BACL</name>
<dbReference type="RefSeq" id="WP_068646160.1">
    <property type="nucleotide sequence ID" value="NZ_CP043611.1"/>
</dbReference>
<dbReference type="InterPro" id="IPR052345">
    <property type="entry name" value="Rad_response_metalloprotease"/>
</dbReference>
<sequence>MGQVQREVSKLLQKHGTNNPWEIVNQKGILLFFDELGDIWGYYNRFVRVPMIHINNELTEFNSRFTCAHELGHHLLHPNVNTPFLKKNTLFCVSKIEREANHFAIHLLTGGDKPYPDETKQQFLLRNGIPVDMHCFY</sequence>
<dbReference type="Proteomes" id="UP000077355">
    <property type="component" value="Unassembled WGS sequence"/>
</dbReference>
<reference evidence="2 3" key="1">
    <citation type="submission" date="2016-03" db="EMBL/GenBank/DDBJ databases">
        <title>Draft genome sequence of Paenibacillus antarcticus CECT 5836.</title>
        <authorList>
            <person name="Shin S.-K."/>
            <person name="Yi H."/>
        </authorList>
    </citation>
    <scope>NUCLEOTIDE SEQUENCE [LARGE SCALE GENOMIC DNA]</scope>
    <source>
        <strain evidence="2 3">CECT 5836</strain>
    </source>
</reference>
<evidence type="ECO:0000313" key="3">
    <source>
        <dbReference type="Proteomes" id="UP000077355"/>
    </source>
</evidence>
<gene>
    <name evidence="2" type="ORF">PBAT_02405</name>
</gene>
<organism evidence="2 3">
    <name type="scientific">Paenibacillus antarcticus</name>
    <dbReference type="NCBI Taxonomy" id="253703"/>
    <lineage>
        <taxon>Bacteria</taxon>
        <taxon>Bacillati</taxon>
        <taxon>Bacillota</taxon>
        <taxon>Bacilli</taxon>
        <taxon>Bacillales</taxon>
        <taxon>Paenibacillaceae</taxon>
        <taxon>Paenibacillus</taxon>
    </lineage>
</organism>
<dbReference type="Gene3D" id="1.10.10.2910">
    <property type="match status" value="1"/>
</dbReference>
<proteinExistence type="predicted"/>
<evidence type="ECO:0000259" key="1">
    <source>
        <dbReference type="Pfam" id="PF06114"/>
    </source>
</evidence>